<dbReference type="SMART" id="SM00382">
    <property type="entry name" value="AAA"/>
    <property type="match status" value="2"/>
</dbReference>
<dbReference type="Gene3D" id="3.40.50.300">
    <property type="entry name" value="P-loop containing nucleotide triphosphate hydrolases"/>
    <property type="match status" value="2"/>
</dbReference>
<dbReference type="GO" id="GO:0005886">
    <property type="term" value="C:plasma membrane"/>
    <property type="evidence" value="ECO:0007669"/>
    <property type="project" value="UniProtKB-SubCell"/>
</dbReference>
<dbReference type="RefSeq" id="WP_106208310.1">
    <property type="nucleotide sequence ID" value="NZ_PVTD01000019.1"/>
</dbReference>
<evidence type="ECO:0000259" key="10">
    <source>
        <dbReference type="PROSITE" id="PS50893"/>
    </source>
</evidence>
<sequence>MPDAVATLRNICKTYPGVKALDNVSLAVRPGEVLCLLGENGAGKSTLMRCLTGAEMPDSGEIVIDGTAYTALSATDGHALGIGMIYQESSLVPAMSVAENIFLGHEPSSGGMVNRRDLEARAVELMQRFDLRFPPDLPVRKLGPAQQQLVQILKALSRDLRILVMDEPTAALTQREIEHLFELVRTFRKDGIAIIYISHRLEEILEIGDRAVILRDGAFAAERKISETTEAQLIADMVGRNLDGKVSKKSHTGDKVVLSVEGLSSKGLFSDVSFDLREGEVLGLSGLVGAGRSDLLSCLFGATRRSAGTVRMDGAEIHPKSPREAIAHGMGLVPEERRADGLVLDRSVAENMAYPQLDRFVGPSGLRWSKLKAMSSQISERMRLRTPSQDQRVGLLSGGNQQKIVIGKWIAAGARVLLLDEPTRGIDVNAKREIYGLIEELTATGVSVILVSSELPEVLGLSDRIAVMSAGQMVAILDRDEATQINIMEHAFSRVSAGNGGIAA</sequence>
<comment type="subcellular location">
    <subcellularLocation>
        <location evidence="1">Cell membrane</location>
        <topology evidence="1">Peripheral membrane protein</topology>
    </subcellularLocation>
</comment>
<keyword evidence="4" id="KW-0762">Sugar transport</keyword>
<evidence type="ECO:0000313" key="11">
    <source>
        <dbReference type="EMBL" id="PRY19674.1"/>
    </source>
</evidence>
<name>A0A2T0REQ6_9RHOB</name>
<dbReference type="InterPro" id="IPR027417">
    <property type="entry name" value="P-loop_NTPase"/>
</dbReference>
<keyword evidence="9" id="KW-0472">Membrane</keyword>
<keyword evidence="7 11" id="KW-0067">ATP-binding</keyword>
<feature type="domain" description="ABC transporter" evidence="10">
    <location>
        <begin position="250"/>
        <end position="495"/>
    </location>
</feature>
<dbReference type="AlphaFoldDB" id="A0A2T0REQ6"/>
<dbReference type="GO" id="GO:0016887">
    <property type="term" value="F:ATP hydrolysis activity"/>
    <property type="evidence" value="ECO:0007669"/>
    <property type="project" value="InterPro"/>
</dbReference>
<dbReference type="CDD" id="cd03215">
    <property type="entry name" value="ABC_Carb_Monos_II"/>
    <property type="match status" value="1"/>
</dbReference>
<keyword evidence="8" id="KW-1278">Translocase</keyword>
<organism evidence="11 12">
    <name type="scientific">Aliiruegeria haliotis</name>
    <dbReference type="NCBI Taxonomy" id="1280846"/>
    <lineage>
        <taxon>Bacteria</taxon>
        <taxon>Pseudomonadati</taxon>
        <taxon>Pseudomonadota</taxon>
        <taxon>Alphaproteobacteria</taxon>
        <taxon>Rhodobacterales</taxon>
        <taxon>Roseobacteraceae</taxon>
        <taxon>Aliiruegeria</taxon>
    </lineage>
</organism>
<accession>A0A2T0REQ6</accession>
<dbReference type="Pfam" id="PF00005">
    <property type="entry name" value="ABC_tran"/>
    <property type="match status" value="2"/>
</dbReference>
<dbReference type="InterPro" id="IPR003439">
    <property type="entry name" value="ABC_transporter-like_ATP-bd"/>
</dbReference>
<keyword evidence="5" id="KW-0677">Repeat</keyword>
<dbReference type="PROSITE" id="PS50893">
    <property type="entry name" value="ABC_TRANSPORTER_2"/>
    <property type="match status" value="2"/>
</dbReference>
<dbReference type="PANTHER" id="PTHR43790:SF3">
    <property type="entry name" value="D-ALLOSE IMPORT ATP-BINDING PROTEIN ALSA-RELATED"/>
    <property type="match status" value="1"/>
</dbReference>
<evidence type="ECO:0000256" key="9">
    <source>
        <dbReference type="ARBA" id="ARBA00023136"/>
    </source>
</evidence>
<evidence type="ECO:0000256" key="1">
    <source>
        <dbReference type="ARBA" id="ARBA00004202"/>
    </source>
</evidence>
<dbReference type="InterPro" id="IPR003593">
    <property type="entry name" value="AAA+_ATPase"/>
</dbReference>
<evidence type="ECO:0000256" key="8">
    <source>
        <dbReference type="ARBA" id="ARBA00022967"/>
    </source>
</evidence>
<keyword evidence="12" id="KW-1185">Reference proteome</keyword>
<feature type="domain" description="ABC transporter" evidence="10">
    <location>
        <begin position="6"/>
        <end position="241"/>
    </location>
</feature>
<evidence type="ECO:0000256" key="5">
    <source>
        <dbReference type="ARBA" id="ARBA00022737"/>
    </source>
</evidence>
<dbReference type="InterPro" id="IPR017871">
    <property type="entry name" value="ABC_transporter-like_CS"/>
</dbReference>
<dbReference type="Proteomes" id="UP000239480">
    <property type="component" value="Unassembled WGS sequence"/>
</dbReference>
<evidence type="ECO:0000256" key="4">
    <source>
        <dbReference type="ARBA" id="ARBA00022597"/>
    </source>
</evidence>
<evidence type="ECO:0000256" key="7">
    <source>
        <dbReference type="ARBA" id="ARBA00022840"/>
    </source>
</evidence>
<keyword evidence="2" id="KW-0813">Transport</keyword>
<reference evidence="11 12" key="1">
    <citation type="submission" date="2018-03" db="EMBL/GenBank/DDBJ databases">
        <title>Genomic Encyclopedia of Archaeal and Bacterial Type Strains, Phase II (KMG-II): from individual species to whole genera.</title>
        <authorList>
            <person name="Goeker M."/>
        </authorList>
    </citation>
    <scope>NUCLEOTIDE SEQUENCE [LARGE SCALE GENOMIC DNA]</scope>
    <source>
        <strain evidence="11 12">DSM 29328</strain>
    </source>
</reference>
<gene>
    <name evidence="11" type="ORF">CLV78_1196</name>
</gene>
<keyword evidence="3" id="KW-1003">Cell membrane</keyword>
<keyword evidence="6" id="KW-0547">Nucleotide-binding</keyword>
<dbReference type="InterPro" id="IPR050107">
    <property type="entry name" value="ABC_carbohydrate_import_ATPase"/>
</dbReference>
<dbReference type="FunFam" id="3.40.50.300:FF:000127">
    <property type="entry name" value="Ribose import ATP-binding protein RbsA"/>
    <property type="match status" value="1"/>
</dbReference>
<proteinExistence type="predicted"/>
<dbReference type="OrthoDB" id="9805029at2"/>
<protein>
    <submittedName>
        <fullName evidence="11">Monosaccharide ABC transporter ATP-binding protein (CUT2 family)</fullName>
    </submittedName>
</protein>
<evidence type="ECO:0000313" key="12">
    <source>
        <dbReference type="Proteomes" id="UP000239480"/>
    </source>
</evidence>
<evidence type="ECO:0000256" key="6">
    <source>
        <dbReference type="ARBA" id="ARBA00022741"/>
    </source>
</evidence>
<dbReference type="PANTHER" id="PTHR43790">
    <property type="entry name" value="CARBOHYDRATE TRANSPORT ATP-BINDING PROTEIN MG119-RELATED"/>
    <property type="match status" value="1"/>
</dbReference>
<dbReference type="EMBL" id="PVTD01000019">
    <property type="protein sequence ID" value="PRY19674.1"/>
    <property type="molecule type" value="Genomic_DNA"/>
</dbReference>
<dbReference type="PROSITE" id="PS00211">
    <property type="entry name" value="ABC_TRANSPORTER_1"/>
    <property type="match status" value="1"/>
</dbReference>
<comment type="caution">
    <text evidence="11">The sequence shown here is derived from an EMBL/GenBank/DDBJ whole genome shotgun (WGS) entry which is preliminary data.</text>
</comment>
<evidence type="ECO:0000256" key="3">
    <source>
        <dbReference type="ARBA" id="ARBA00022475"/>
    </source>
</evidence>
<dbReference type="SUPFAM" id="SSF52540">
    <property type="entry name" value="P-loop containing nucleoside triphosphate hydrolases"/>
    <property type="match status" value="2"/>
</dbReference>
<dbReference type="CDD" id="cd03216">
    <property type="entry name" value="ABC_Carb_Monos_I"/>
    <property type="match status" value="1"/>
</dbReference>
<dbReference type="GO" id="GO:0005524">
    <property type="term" value="F:ATP binding"/>
    <property type="evidence" value="ECO:0007669"/>
    <property type="project" value="UniProtKB-KW"/>
</dbReference>
<evidence type="ECO:0000256" key="2">
    <source>
        <dbReference type="ARBA" id="ARBA00022448"/>
    </source>
</evidence>